<evidence type="ECO:0000256" key="3">
    <source>
        <dbReference type="ARBA" id="ARBA00022692"/>
    </source>
</evidence>
<feature type="transmembrane region" description="Helical" evidence="6">
    <location>
        <begin position="187"/>
        <end position="208"/>
    </location>
</feature>
<feature type="transmembrane region" description="Helical" evidence="6">
    <location>
        <begin position="346"/>
        <end position="365"/>
    </location>
</feature>
<keyword evidence="3 6" id="KW-0812">Transmembrane</keyword>
<evidence type="ECO:0000256" key="1">
    <source>
        <dbReference type="ARBA" id="ARBA00004651"/>
    </source>
</evidence>
<reference evidence="7 8" key="1">
    <citation type="submission" date="2012-02" db="EMBL/GenBank/DDBJ databases">
        <title>The Genome Sequence of Parabacteroides goldsteinii CL02T12C30.</title>
        <authorList>
            <consortium name="The Broad Institute Genome Sequencing Platform"/>
            <person name="Earl A."/>
            <person name="Ward D."/>
            <person name="Feldgarden M."/>
            <person name="Gevers D."/>
            <person name="Zitomersky N.L."/>
            <person name="Coyne M.J."/>
            <person name="Comstock L.E."/>
            <person name="Young S.K."/>
            <person name="Zeng Q."/>
            <person name="Gargeya S."/>
            <person name="Fitzgerald M."/>
            <person name="Haas B."/>
            <person name="Abouelleil A."/>
            <person name="Alvarado L."/>
            <person name="Arachchi H.M."/>
            <person name="Berlin A."/>
            <person name="Chapman S.B."/>
            <person name="Gearin G."/>
            <person name="Goldberg J."/>
            <person name="Griggs A."/>
            <person name="Gujja S."/>
            <person name="Hansen M."/>
            <person name="Heiman D."/>
            <person name="Howarth C."/>
            <person name="Larimer J."/>
            <person name="Lui A."/>
            <person name="MacDonald P.J.P."/>
            <person name="McCowen C."/>
            <person name="Montmayeur A."/>
            <person name="Murphy C."/>
            <person name="Neiman D."/>
            <person name="Pearson M."/>
            <person name="Priest M."/>
            <person name="Roberts A."/>
            <person name="Saif S."/>
            <person name="Shea T."/>
            <person name="Sisk P."/>
            <person name="Stolte C."/>
            <person name="Sykes S."/>
            <person name="Wortman J."/>
            <person name="Nusbaum C."/>
            <person name="Birren B."/>
        </authorList>
    </citation>
    <scope>NUCLEOTIDE SEQUENCE [LARGE SCALE GENOMIC DNA]</scope>
    <source>
        <strain evidence="7 8">CL02T12C30</strain>
    </source>
</reference>
<keyword evidence="4 6" id="KW-1133">Transmembrane helix</keyword>
<comment type="caution">
    <text evidence="7">The sequence shown here is derived from an EMBL/GenBank/DDBJ whole genome shotgun (WGS) entry which is preliminary data.</text>
</comment>
<evidence type="ECO:0008006" key="9">
    <source>
        <dbReference type="Google" id="ProtNLM"/>
    </source>
</evidence>
<feature type="transmembrane region" description="Helical" evidence="6">
    <location>
        <begin position="12"/>
        <end position="32"/>
    </location>
</feature>
<evidence type="ECO:0000256" key="5">
    <source>
        <dbReference type="ARBA" id="ARBA00023136"/>
    </source>
</evidence>
<feature type="transmembrane region" description="Helical" evidence="6">
    <location>
        <begin position="318"/>
        <end position="340"/>
    </location>
</feature>
<accession>K6A124</accession>
<name>K6A124_9BACT</name>
<evidence type="ECO:0000256" key="6">
    <source>
        <dbReference type="SAM" id="Phobius"/>
    </source>
</evidence>
<sequence length="512" mass="58430">MVMISDAKRIAVNTVMSYIVSLVSLGLVLFSSRWALAELGEVDFGLYSLIGSVLTIVVFLNAILSRGDARFFAIELGQEDEDKLSRVFNSSFSIHIVMPVIVFVLFFFVVEYLIIHYFVIPPDRITTTQWVFRITLLASFVSMIAVPYSTLLIANQQIILYSLILLLQTFNIFLGSYLLRYYDGDKLLLFTLIVALAHILSNIIQIVVSRCKYRYSEIHLKYFFEKTYTKALIKFSFWNMVGDFGHLVRTQGVSIIVNLLYGPTANAALGIANQVSMQTSQLTNTLSSASSPEVYKRVGQNRMTDANRLAYYTTRIGIALMLMFSVPVMFNIDYILQLWLENVPEGTNILCVCFIIMFLVEKTVIGHYVMLVAINKISVVQTFIFLSYSMSVVLPFWGFDHFGLLGIGLSCILSMLLSRGVILYYVRKYLFISLGDYVKIIIIPYGISLLLICCGYYAYSFVNVCNIFDLIGMCIFLLLFAGMVSYRIIFSRSDRERVFNSIQRRLFARRRL</sequence>
<gene>
    <name evidence="7" type="ORF">HMPREF1076_04407</name>
</gene>
<evidence type="ECO:0000313" key="8">
    <source>
        <dbReference type="Proteomes" id="UP000006330"/>
    </source>
</evidence>
<dbReference type="InterPro" id="IPR050833">
    <property type="entry name" value="Poly_Biosynth_Transport"/>
</dbReference>
<dbReference type="Proteomes" id="UP000006330">
    <property type="component" value="Unassembled WGS sequence"/>
</dbReference>
<evidence type="ECO:0000313" key="7">
    <source>
        <dbReference type="EMBL" id="EKN09378.1"/>
    </source>
</evidence>
<dbReference type="HOGENOM" id="CLU_040798_1_0_10"/>
<keyword evidence="2" id="KW-1003">Cell membrane</keyword>
<comment type="subcellular location">
    <subcellularLocation>
        <location evidence="1">Cell membrane</location>
        <topology evidence="1">Multi-pass membrane protein</topology>
    </subcellularLocation>
</comment>
<dbReference type="PATRIC" id="fig|999418.3.peg.4483"/>
<dbReference type="AlphaFoldDB" id="K6A124"/>
<feature type="transmembrane region" description="Helical" evidence="6">
    <location>
        <begin position="403"/>
        <end position="425"/>
    </location>
</feature>
<dbReference type="PANTHER" id="PTHR30250:SF26">
    <property type="entry name" value="PSMA PROTEIN"/>
    <property type="match status" value="1"/>
</dbReference>
<dbReference type="PANTHER" id="PTHR30250">
    <property type="entry name" value="PST FAMILY PREDICTED COLANIC ACID TRANSPORTER"/>
    <property type="match status" value="1"/>
</dbReference>
<dbReference type="Pfam" id="PF01554">
    <property type="entry name" value="MatE"/>
    <property type="match status" value="1"/>
</dbReference>
<feature type="transmembrane region" description="Helical" evidence="6">
    <location>
        <begin position="92"/>
        <end position="118"/>
    </location>
</feature>
<dbReference type="InterPro" id="IPR002528">
    <property type="entry name" value="MATE_fam"/>
</dbReference>
<dbReference type="GO" id="GO:0015297">
    <property type="term" value="F:antiporter activity"/>
    <property type="evidence" value="ECO:0007669"/>
    <property type="project" value="InterPro"/>
</dbReference>
<feature type="transmembrane region" description="Helical" evidence="6">
    <location>
        <begin position="437"/>
        <end position="458"/>
    </location>
</feature>
<feature type="transmembrane region" description="Helical" evidence="6">
    <location>
        <begin position="470"/>
        <end position="489"/>
    </location>
</feature>
<evidence type="ECO:0000256" key="2">
    <source>
        <dbReference type="ARBA" id="ARBA00022475"/>
    </source>
</evidence>
<dbReference type="GO" id="GO:0005886">
    <property type="term" value="C:plasma membrane"/>
    <property type="evidence" value="ECO:0007669"/>
    <property type="project" value="UniProtKB-SubCell"/>
</dbReference>
<evidence type="ECO:0000256" key="4">
    <source>
        <dbReference type="ARBA" id="ARBA00022989"/>
    </source>
</evidence>
<feature type="transmembrane region" description="Helical" evidence="6">
    <location>
        <begin position="44"/>
        <end position="64"/>
    </location>
</feature>
<keyword evidence="5 6" id="KW-0472">Membrane</keyword>
<feature type="transmembrane region" description="Helical" evidence="6">
    <location>
        <begin position="377"/>
        <end position="397"/>
    </location>
</feature>
<feature type="transmembrane region" description="Helical" evidence="6">
    <location>
        <begin position="130"/>
        <end position="151"/>
    </location>
</feature>
<feature type="transmembrane region" description="Helical" evidence="6">
    <location>
        <begin position="158"/>
        <end position="181"/>
    </location>
</feature>
<organism evidence="7 8">
    <name type="scientific">Parabacteroides goldsteinii CL02T12C30</name>
    <dbReference type="NCBI Taxonomy" id="999418"/>
    <lineage>
        <taxon>Bacteria</taxon>
        <taxon>Pseudomonadati</taxon>
        <taxon>Bacteroidota</taxon>
        <taxon>Bacteroidia</taxon>
        <taxon>Bacteroidales</taxon>
        <taxon>Tannerellaceae</taxon>
        <taxon>Parabacteroides</taxon>
    </lineage>
</organism>
<dbReference type="GO" id="GO:0042910">
    <property type="term" value="F:xenobiotic transmembrane transporter activity"/>
    <property type="evidence" value="ECO:0007669"/>
    <property type="project" value="InterPro"/>
</dbReference>
<protein>
    <recommendedName>
        <fullName evidence="9">Polysaccharide biosynthesis protein C-terminal domain-containing protein</fullName>
    </recommendedName>
</protein>
<proteinExistence type="predicted"/>
<dbReference type="EMBL" id="AGZO01000031">
    <property type="protein sequence ID" value="EKN09378.1"/>
    <property type="molecule type" value="Genomic_DNA"/>
</dbReference>